<dbReference type="PANTHER" id="PTHR43461:SF1">
    <property type="entry name" value="TRANSMEMBRANE PROTEIN 256"/>
    <property type="match status" value="1"/>
</dbReference>
<gene>
    <name evidence="7" type="ORF">GFB47_02830</name>
</gene>
<proteinExistence type="inferred from homology"/>
<feature type="transmembrane region" description="Helical" evidence="6">
    <location>
        <begin position="15"/>
        <end position="37"/>
    </location>
</feature>
<dbReference type="GO" id="GO:0005886">
    <property type="term" value="C:plasma membrane"/>
    <property type="evidence" value="ECO:0007669"/>
    <property type="project" value="TreeGrafter"/>
</dbReference>
<evidence type="ECO:0000256" key="4">
    <source>
        <dbReference type="ARBA" id="ARBA00022989"/>
    </source>
</evidence>
<evidence type="ECO:0000256" key="5">
    <source>
        <dbReference type="ARBA" id="ARBA00023136"/>
    </source>
</evidence>
<sequence length="169" mass="18365">MTTTSKVFACKGQRLLAVAGISGFIVVALGAFAAHGLTKMLPEYLLAVFKTGVQYQAWHTFALLACGILLQITAQQQQMGSKQQQADSQNQQTDPKHQINRYNEKARKGLAYAGGCFIIGILCFSGSLYALALTGIKWFGPITPLGGVFFMLGWIIFTLSVIRLNKVTS</sequence>
<feature type="transmembrane region" description="Helical" evidence="6">
    <location>
        <begin position="57"/>
        <end position="74"/>
    </location>
</feature>
<accession>A0A5Q0TEU9</accession>
<keyword evidence="3 6" id="KW-0812">Transmembrane</keyword>
<reference evidence="7 8" key="1">
    <citation type="submission" date="2019-10" db="EMBL/GenBank/DDBJ databases">
        <title>Vibrio sp. nov., isolated from Coralline algae surface.</title>
        <authorList>
            <person name="Geng Y."/>
            <person name="Zhang X."/>
        </authorList>
    </citation>
    <scope>NUCLEOTIDE SEQUENCE [LARGE SCALE GENOMIC DNA]</scope>
    <source>
        <strain evidence="7 8">SM1977</strain>
    </source>
</reference>
<name>A0A5Q0TEU9_9VIBR</name>
<dbReference type="EMBL" id="CP045699">
    <property type="protein sequence ID" value="QGA64445.1"/>
    <property type="molecule type" value="Genomic_DNA"/>
</dbReference>
<organism evidence="7 8">
    <name type="scientific">Vibrio algicola</name>
    <dbReference type="NCBI Taxonomy" id="2662262"/>
    <lineage>
        <taxon>Bacteria</taxon>
        <taxon>Pseudomonadati</taxon>
        <taxon>Pseudomonadota</taxon>
        <taxon>Gammaproteobacteria</taxon>
        <taxon>Vibrionales</taxon>
        <taxon>Vibrionaceae</taxon>
        <taxon>Vibrio</taxon>
    </lineage>
</organism>
<keyword evidence="5 6" id="KW-0472">Membrane</keyword>
<evidence type="ECO:0000256" key="6">
    <source>
        <dbReference type="SAM" id="Phobius"/>
    </source>
</evidence>
<dbReference type="AlphaFoldDB" id="A0A5Q0TEU9"/>
<dbReference type="Pfam" id="PF04241">
    <property type="entry name" value="DUF423"/>
    <property type="match status" value="1"/>
</dbReference>
<keyword evidence="4 6" id="KW-1133">Transmembrane helix</keyword>
<comment type="subcellular location">
    <subcellularLocation>
        <location evidence="1">Membrane</location>
        <topology evidence="1">Multi-pass membrane protein</topology>
    </subcellularLocation>
</comment>
<dbReference type="InterPro" id="IPR006696">
    <property type="entry name" value="DUF423"/>
</dbReference>
<comment type="similarity">
    <text evidence="2">Belongs to the UPF0382 family.</text>
</comment>
<protein>
    <submittedName>
        <fullName evidence="7">DUF423 domain-containing protein</fullName>
    </submittedName>
</protein>
<evidence type="ECO:0000256" key="2">
    <source>
        <dbReference type="ARBA" id="ARBA00009694"/>
    </source>
</evidence>
<dbReference type="RefSeq" id="WP_153446396.1">
    <property type="nucleotide sequence ID" value="NZ_CP045699.1"/>
</dbReference>
<feature type="transmembrane region" description="Helical" evidence="6">
    <location>
        <begin position="138"/>
        <end position="162"/>
    </location>
</feature>
<evidence type="ECO:0000313" key="7">
    <source>
        <dbReference type="EMBL" id="QGA64445.1"/>
    </source>
</evidence>
<feature type="transmembrane region" description="Helical" evidence="6">
    <location>
        <begin position="110"/>
        <end position="132"/>
    </location>
</feature>
<evidence type="ECO:0000256" key="3">
    <source>
        <dbReference type="ARBA" id="ARBA00022692"/>
    </source>
</evidence>
<evidence type="ECO:0000256" key="1">
    <source>
        <dbReference type="ARBA" id="ARBA00004141"/>
    </source>
</evidence>
<keyword evidence="8" id="KW-1185">Reference proteome</keyword>
<evidence type="ECO:0000313" key="8">
    <source>
        <dbReference type="Proteomes" id="UP000348942"/>
    </source>
</evidence>
<dbReference type="PANTHER" id="PTHR43461">
    <property type="entry name" value="TRANSMEMBRANE PROTEIN 256"/>
    <property type="match status" value="1"/>
</dbReference>
<dbReference type="Proteomes" id="UP000348942">
    <property type="component" value="Chromosome 1"/>
</dbReference>